<keyword evidence="2" id="KW-1185">Reference proteome</keyword>
<proteinExistence type="predicted"/>
<dbReference type="Proteomes" id="UP000824533">
    <property type="component" value="Linkage Group LG29"/>
</dbReference>
<comment type="caution">
    <text evidence="1">The sequence shown here is derived from an EMBL/GenBank/DDBJ whole genome shotgun (WGS) entry which is preliminary data.</text>
</comment>
<reference evidence="1 2" key="1">
    <citation type="journal article" date="2021" name="Front. Genet.">
        <title>Chromosome-Level Genome Assembly Reveals Significant Gene Expansion in the Toll and IMD Signaling Pathways of Dendrolimus kikuchii.</title>
        <authorList>
            <person name="Zhou J."/>
            <person name="Wu P."/>
            <person name="Xiong Z."/>
            <person name="Liu N."/>
            <person name="Zhao N."/>
            <person name="Ji M."/>
            <person name="Qiu Y."/>
            <person name="Yang B."/>
        </authorList>
    </citation>
    <scope>NUCLEOTIDE SEQUENCE [LARGE SCALE GENOMIC DNA]</scope>
    <source>
        <strain evidence="1">Ann1</strain>
    </source>
</reference>
<sequence>MDYSLQQIIKQEKEVFKEDFEASLEDNPPSFYIDIIVQKQEHCDEYEWSYNALKNSFEETCSICGQIFKNRFILLQHNITHLNITLQPLNVITNLPKVQNKKHTKKHGQNITNSLHKCQHCNIMLPYKKWHAHKTVVHSEGNYECGECGEIYRCKAYLRKHMRKWHLKDKAISKSTCYAVVNVVCPICSAISKTRATFKVHVRNVHGDGPFQCEICGSKLKCFSYYLTHKRRVHYNDGKEHKCDMCHKKFKSPRYLRVHKKNSHEPNRDVKKLKIKKEPRDV</sequence>
<organism evidence="1 2">
    <name type="scientific">Dendrolimus kikuchii</name>
    <dbReference type="NCBI Taxonomy" id="765133"/>
    <lineage>
        <taxon>Eukaryota</taxon>
        <taxon>Metazoa</taxon>
        <taxon>Ecdysozoa</taxon>
        <taxon>Arthropoda</taxon>
        <taxon>Hexapoda</taxon>
        <taxon>Insecta</taxon>
        <taxon>Pterygota</taxon>
        <taxon>Neoptera</taxon>
        <taxon>Endopterygota</taxon>
        <taxon>Lepidoptera</taxon>
        <taxon>Glossata</taxon>
        <taxon>Ditrysia</taxon>
        <taxon>Bombycoidea</taxon>
        <taxon>Lasiocampidae</taxon>
        <taxon>Dendrolimus</taxon>
    </lineage>
</organism>
<evidence type="ECO:0000313" key="1">
    <source>
        <dbReference type="EMBL" id="KAJ0169799.1"/>
    </source>
</evidence>
<gene>
    <name evidence="1" type="ORF">K1T71_014405</name>
</gene>
<protein>
    <submittedName>
        <fullName evidence="1">Uncharacterized protein</fullName>
    </submittedName>
</protein>
<evidence type="ECO:0000313" key="2">
    <source>
        <dbReference type="Proteomes" id="UP000824533"/>
    </source>
</evidence>
<name>A0ACC1CDZ3_9NEOP</name>
<accession>A0ACC1CDZ3</accession>
<dbReference type="EMBL" id="CM034415">
    <property type="protein sequence ID" value="KAJ0169799.1"/>
    <property type="molecule type" value="Genomic_DNA"/>
</dbReference>